<evidence type="ECO:0000313" key="3">
    <source>
        <dbReference type="Proteomes" id="UP000190341"/>
    </source>
</evidence>
<feature type="compositionally biased region" description="Pro residues" evidence="1">
    <location>
        <begin position="23"/>
        <end position="38"/>
    </location>
</feature>
<proteinExistence type="predicted"/>
<evidence type="ECO:0000313" key="2">
    <source>
        <dbReference type="EMBL" id="SKC78860.1"/>
    </source>
</evidence>
<accession>A0A1T5LSF8</accession>
<sequence>MASLNPTSTTPTPSTDSAIHFLPPAPPAPRAPPSPPIGESPRESARQQLWTVQETLHLLHLLTLSRNDDPIVAPEAWSGCLHLLSTQLATALEATEEFETA</sequence>
<organism evidence="2 3">
    <name type="scientific">Pseudoxanthomonas indica</name>
    <dbReference type="NCBI Taxonomy" id="428993"/>
    <lineage>
        <taxon>Bacteria</taxon>
        <taxon>Pseudomonadati</taxon>
        <taxon>Pseudomonadota</taxon>
        <taxon>Gammaproteobacteria</taxon>
        <taxon>Lysobacterales</taxon>
        <taxon>Lysobacteraceae</taxon>
        <taxon>Pseudoxanthomonas</taxon>
    </lineage>
</organism>
<dbReference type="RefSeq" id="WP_139381582.1">
    <property type="nucleotide sequence ID" value="NZ_BMCL01000001.1"/>
</dbReference>
<dbReference type="EMBL" id="FUZV01000002">
    <property type="protein sequence ID" value="SKC78860.1"/>
    <property type="molecule type" value="Genomic_DNA"/>
</dbReference>
<feature type="region of interest" description="Disordered" evidence="1">
    <location>
        <begin position="1"/>
        <end position="49"/>
    </location>
</feature>
<reference evidence="2 3" key="1">
    <citation type="submission" date="2017-02" db="EMBL/GenBank/DDBJ databases">
        <authorList>
            <person name="Peterson S.W."/>
        </authorList>
    </citation>
    <scope>NUCLEOTIDE SEQUENCE [LARGE SCALE GENOMIC DNA]</scope>
    <source>
        <strain evidence="2 3">P15</strain>
    </source>
</reference>
<keyword evidence="3" id="KW-1185">Reference proteome</keyword>
<feature type="compositionally biased region" description="Low complexity" evidence="1">
    <location>
        <begin position="1"/>
        <end position="17"/>
    </location>
</feature>
<evidence type="ECO:0000256" key="1">
    <source>
        <dbReference type="SAM" id="MobiDB-lite"/>
    </source>
</evidence>
<name>A0A1T5LSF8_9GAMM</name>
<protein>
    <submittedName>
        <fullName evidence="2">Uncharacterized protein</fullName>
    </submittedName>
</protein>
<dbReference type="Proteomes" id="UP000190341">
    <property type="component" value="Unassembled WGS sequence"/>
</dbReference>
<dbReference type="AlphaFoldDB" id="A0A1T5LSF8"/>
<gene>
    <name evidence="2" type="ORF">SAMN06296058_3001</name>
</gene>